<name>A0ABR2LJQ3_9ASPA</name>
<keyword evidence="3" id="KW-1185">Reference proteome</keyword>
<evidence type="ECO:0000313" key="3">
    <source>
        <dbReference type="Proteomes" id="UP001412067"/>
    </source>
</evidence>
<evidence type="ECO:0000313" key="2">
    <source>
        <dbReference type="EMBL" id="KAK8943302.1"/>
    </source>
</evidence>
<proteinExistence type="predicted"/>
<sequence length="215" mass="23932">MRNAYVWTLPPHPNLRIRLLWHYRQSHISSSKTEIHCKQGHSLLPITSFRLSVLTSTPRAGEILCVIMFVGAVARYTMLYEFLQRSSRDSPRSNTASTTIQFIFVEGGALQSQVSKGQSQQVKTKVRVNTQGGRRHGRAPPAYLPGRRLGMLLAQPNEFPQEVAESTGGGTIKKTPPPPLLDLHINRTSAVQGDGLRNLSKISKPSCFLDFELSL</sequence>
<dbReference type="Proteomes" id="UP001412067">
    <property type="component" value="Unassembled WGS sequence"/>
</dbReference>
<dbReference type="EMBL" id="JBBWWR010000018">
    <property type="protein sequence ID" value="KAK8943302.1"/>
    <property type="molecule type" value="Genomic_DNA"/>
</dbReference>
<organism evidence="2 3">
    <name type="scientific">Platanthera guangdongensis</name>
    <dbReference type="NCBI Taxonomy" id="2320717"/>
    <lineage>
        <taxon>Eukaryota</taxon>
        <taxon>Viridiplantae</taxon>
        <taxon>Streptophyta</taxon>
        <taxon>Embryophyta</taxon>
        <taxon>Tracheophyta</taxon>
        <taxon>Spermatophyta</taxon>
        <taxon>Magnoliopsida</taxon>
        <taxon>Liliopsida</taxon>
        <taxon>Asparagales</taxon>
        <taxon>Orchidaceae</taxon>
        <taxon>Orchidoideae</taxon>
        <taxon>Orchideae</taxon>
        <taxon>Orchidinae</taxon>
        <taxon>Platanthera</taxon>
    </lineage>
</organism>
<accession>A0ABR2LJQ3</accession>
<evidence type="ECO:0000256" key="1">
    <source>
        <dbReference type="SAM" id="MobiDB-lite"/>
    </source>
</evidence>
<comment type="caution">
    <text evidence="2">The sequence shown here is derived from an EMBL/GenBank/DDBJ whole genome shotgun (WGS) entry which is preliminary data.</text>
</comment>
<gene>
    <name evidence="2" type="ORF">KSP40_PGU002442</name>
</gene>
<feature type="region of interest" description="Disordered" evidence="1">
    <location>
        <begin position="162"/>
        <end position="181"/>
    </location>
</feature>
<reference evidence="2 3" key="1">
    <citation type="journal article" date="2022" name="Nat. Plants">
        <title>Genomes of leafy and leafless Platanthera orchids illuminate the evolution of mycoheterotrophy.</title>
        <authorList>
            <person name="Li M.H."/>
            <person name="Liu K.W."/>
            <person name="Li Z."/>
            <person name="Lu H.C."/>
            <person name="Ye Q.L."/>
            <person name="Zhang D."/>
            <person name="Wang J.Y."/>
            <person name="Li Y.F."/>
            <person name="Zhong Z.M."/>
            <person name="Liu X."/>
            <person name="Yu X."/>
            <person name="Liu D.K."/>
            <person name="Tu X.D."/>
            <person name="Liu B."/>
            <person name="Hao Y."/>
            <person name="Liao X.Y."/>
            <person name="Jiang Y.T."/>
            <person name="Sun W.H."/>
            <person name="Chen J."/>
            <person name="Chen Y.Q."/>
            <person name="Ai Y."/>
            <person name="Zhai J.W."/>
            <person name="Wu S.S."/>
            <person name="Zhou Z."/>
            <person name="Hsiao Y.Y."/>
            <person name="Wu W.L."/>
            <person name="Chen Y.Y."/>
            <person name="Lin Y.F."/>
            <person name="Hsu J.L."/>
            <person name="Li C.Y."/>
            <person name="Wang Z.W."/>
            <person name="Zhao X."/>
            <person name="Zhong W.Y."/>
            <person name="Ma X.K."/>
            <person name="Ma L."/>
            <person name="Huang J."/>
            <person name="Chen G.Z."/>
            <person name="Huang M.Z."/>
            <person name="Huang L."/>
            <person name="Peng D.H."/>
            <person name="Luo Y.B."/>
            <person name="Zou S.Q."/>
            <person name="Chen S.P."/>
            <person name="Lan S."/>
            <person name="Tsai W.C."/>
            <person name="Van de Peer Y."/>
            <person name="Liu Z.J."/>
        </authorList>
    </citation>
    <scope>NUCLEOTIDE SEQUENCE [LARGE SCALE GENOMIC DNA]</scope>
    <source>
        <strain evidence="2">Lor288</strain>
    </source>
</reference>
<protein>
    <submittedName>
        <fullName evidence="2">Uncharacterized protein</fullName>
    </submittedName>
</protein>